<feature type="region of interest" description="Disordered" evidence="1">
    <location>
        <begin position="1"/>
        <end position="78"/>
    </location>
</feature>
<name>A0A834P9S2_VESPE</name>
<evidence type="ECO:0000313" key="3">
    <source>
        <dbReference type="Proteomes" id="UP000600918"/>
    </source>
</evidence>
<dbReference type="Proteomes" id="UP000600918">
    <property type="component" value="Unassembled WGS sequence"/>
</dbReference>
<dbReference type="AlphaFoldDB" id="A0A834P9S2"/>
<evidence type="ECO:0000313" key="2">
    <source>
        <dbReference type="EMBL" id="KAF7432265.1"/>
    </source>
</evidence>
<proteinExistence type="predicted"/>
<keyword evidence="3" id="KW-1185">Reference proteome</keyword>
<evidence type="ECO:0000256" key="1">
    <source>
        <dbReference type="SAM" id="MobiDB-lite"/>
    </source>
</evidence>
<organism evidence="2 3">
    <name type="scientific">Vespula pensylvanica</name>
    <name type="common">Western yellow jacket</name>
    <name type="synonym">Wasp</name>
    <dbReference type="NCBI Taxonomy" id="30213"/>
    <lineage>
        <taxon>Eukaryota</taxon>
        <taxon>Metazoa</taxon>
        <taxon>Ecdysozoa</taxon>
        <taxon>Arthropoda</taxon>
        <taxon>Hexapoda</taxon>
        <taxon>Insecta</taxon>
        <taxon>Pterygota</taxon>
        <taxon>Neoptera</taxon>
        <taxon>Endopterygota</taxon>
        <taxon>Hymenoptera</taxon>
        <taxon>Apocrita</taxon>
        <taxon>Aculeata</taxon>
        <taxon>Vespoidea</taxon>
        <taxon>Vespidae</taxon>
        <taxon>Vespinae</taxon>
        <taxon>Vespula</taxon>
    </lineage>
</organism>
<dbReference type="EMBL" id="JACSDY010000003">
    <property type="protein sequence ID" value="KAF7432265.1"/>
    <property type="molecule type" value="Genomic_DNA"/>
</dbReference>
<feature type="compositionally biased region" description="Polar residues" evidence="1">
    <location>
        <begin position="7"/>
        <end position="22"/>
    </location>
</feature>
<gene>
    <name evidence="2" type="ORF">H0235_005189</name>
</gene>
<sequence length="132" mass="14713">MPRYSKIETTASVGTCGGSSDPSGGASRAFSAGTDGLKLDSWPVPRKQPIGDSSAFSSKRRNTGVDKERIEEEEEGEKGTYFEAIRNKRMKDIEREEDSPLEYPSVEAMWVTDGQEETFYRPRPTIKNDKKG</sequence>
<reference evidence="2" key="1">
    <citation type="journal article" date="2020" name="G3 (Bethesda)">
        <title>High-Quality Assemblies for Three Invasive Social Wasps from the &lt;i&gt;Vespula&lt;/i&gt; Genus.</title>
        <authorList>
            <person name="Harrop T.W.R."/>
            <person name="Guhlin J."/>
            <person name="McLaughlin G.M."/>
            <person name="Permina E."/>
            <person name="Stockwell P."/>
            <person name="Gilligan J."/>
            <person name="Le Lec M.F."/>
            <person name="Gruber M.A.M."/>
            <person name="Quinn O."/>
            <person name="Lovegrove M."/>
            <person name="Duncan E.J."/>
            <person name="Remnant E.J."/>
            <person name="Van Eeckhoven J."/>
            <person name="Graham B."/>
            <person name="Knapp R.A."/>
            <person name="Langford K.W."/>
            <person name="Kronenberg Z."/>
            <person name="Press M.O."/>
            <person name="Eacker S.M."/>
            <person name="Wilson-Rankin E.E."/>
            <person name="Purcell J."/>
            <person name="Lester P.J."/>
            <person name="Dearden P.K."/>
        </authorList>
    </citation>
    <scope>NUCLEOTIDE SEQUENCE</scope>
    <source>
        <strain evidence="2">Volc-1</strain>
    </source>
</reference>
<protein>
    <submittedName>
        <fullName evidence="2">Uncharacterized protein</fullName>
    </submittedName>
</protein>
<accession>A0A834P9S2</accession>
<comment type="caution">
    <text evidence="2">The sequence shown here is derived from an EMBL/GenBank/DDBJ whole genome shotgun (WGS) entry which is preliminary data.</text>
</comment>